<evidence type="ECO:0000313" key="2">
    <source>
        <dbReference type="EMBL" id="VFK51649.1"/>
    </source>
</evidence>
<dbReference type="Pfam" id="PF12770">
    <property type="entry name" value="CHAT"/>
    <property type="match status" value="1"/>
</dbReference>
<proteinExistence type="predicted"/>
<organism evidence="2">
    <name type="scientific">Candidatus Kentrum sp. TUN</name>
    <dbReference type="NCBI Taxonomy" id="2126343"/>
    <lineage>
        <taxon>Bacteria</taxon>
        <taxon>Pseudomonadati</taxon>
        <taxon>Pseudomonadota</taxon>
        <taxon>Gammaproteobacteria</taxon>
        <taxon>Candidatus Kentrum</taxon>
    </lineage>
</organism>
<evidence type="ECO:0000313" key="3">
    <source>
        <dbReference type="EMBL" id="VFK53627.1"/>
    </source>
</evidence>
<dbReference type="InterPro" id="IPR024983">
    <property type="entry name" value="CHAT_dom"/>
</dbReference>
<evidence type="ECO:0000259" key="1">
    <source>
        <dbReference type="Pfam" id="PF12770"/>
    </source>
</evidence>
<name>A0A450ZCZ9_9GAMM</name>
<dbReference type="AlphaFoldDB" id="A0A450ZCZ9"/>
<reference evidence="2" key="1">
    <citation type="submission" date="2019-02" db="EMBL/GenBank/DDBJ databases">
        <authorList>
            <person name="Gruber-Vodicka R. H."/>
            <person name="Seah K. B. B."/>
        </authorList>
    </citation>
    <scope>NUCLEOTIDE SEQUENCE</scope>
    <source>
        <strain evidence="2">BECK_BY2</strain>
        <strain evidence="3">BECK_BY3</strain>
    </source>
</reference>
<dbReference type="EMBL" id="CAADFV010000006">
    <property type="protein sequence ID" value="VFK51649.1"/>
    <property type="molecule type" value="Genomic_DNA"/>
</dbReference>
<dbReference type="EMBL" id="CAADFY010000026">
    <property type="protein sequence ID" value="VFK53627.1"/>
    <property type="molecule type" value="Genomic_DNA"/>
</dbReference>
<protein>
    <submittedName>
        <fullName evidence="2">CHAT domain-containing protein</fullName>
    </submittedName>
</protein>
<feature type="domain" description="CHAT" evidence="1">
    <location>
        <begin position="2"/>
        <end position="59"/>
    </location>
</feature>
<gene>
    <name evidence="2" type="ORF">BECKTUN1418E_GA0071001_100636</name>
    <name evidence="3" type="ORF">BECKTUN1418F_GA0071002_102611</name>
</gene>
<accession>A0A450ZCZ9</accession>
<sequence>MTLWPPDDALVAEFLEDFYRNWLAGSKAPIRGLRETRLAWIVGSGKKSNPRYWALYVLVK</sequence>